<dbReference type="CDD" id="cd10719">
    <property type="entry name" value="DnaJ_zf"/>
    <property type="match status" value="1"/>
</dbReference>
<evidence type="ECO:0000313" key="19">
    <source>
        <dbReference type="Proteomes" id="UP000319148"/>
    </source>
</evidence>
<dbReference type="GO" id="GO:0042026">
    <property type="term" value="P:protein refolding"/>
    <property type="evidence" value="ECO:0007669"/>
    <property type="project" value="TreeGrafter"/>
</dbReference>
<feature type="binding site" evidence="14">
    <location>
        <position position="151"/>
    </location>
    <ligand>
        <name>Zn(2+)</name>
        <dbReference type="ChEBI" id="CHEBI:29105"/>
        <label>1</label>
    </ligand>
</feature>
<keyword evidence="19" id="KW-1185">Reference proteome</keyword>
<dbReference type="PANTHER" id="PTHR43096:SF48">
    <property type="entry name" value="CHAPERONE PROTEIN DNAJ"/>
    <property type="match status" value="1"/>
</dbReference>
<dbReference type="FunFam" id="2.10.230.10:FF:000002">
    <property type="entry name" value="Molecular chaperone DnaJ"/>
    <property type="match status" value="1"/>
</dbReference>
<dbReference type="OrthoDB" id="9779889at2"/>
<evidence type="ECO:0000256" key="2">
    <source>
        <dbReference type="ARBA" id="ARBA00011738"/>
    </source>
</evidence>
<evidence type="ECO:0000256" key="10">
    <source>
        <dbReference type="ARBA" id="ARBA00023186"/>
    </source>
</evidence>
<dbReference type="Pfam" id="PF01556">
    <property type="entry name" value="DnaJ_C"/>
    <property type="match status" value="1"/>
</dbReference>
<dbReference type="InterPro" id="IPR036869">
    <property type="entry name" value="J_dom_sf"/>
</dbReference>
<dbReference type="SMART" id="SM00271">
    <property type="entry name" value="DnaJ"/>
    <property type="match status" value="1"/>
</dbReference>
<feature type="domain" description="J" evidence="16">
    <location>
        <begin position="5"/>
        <end position="70"/>
    </location>
</feature>
<gene>
    <name evidence="14 18" type="primary">dnaJ</name>
    <name evidence="18" type="ORF">FIV46_09950</name>
</gene>
<dbReference type="RefSeq" id="WP_139940775.1">
    <property type="nucleotide sequence ID" value="NZ_JBHSYP010000006.1"/>
</dbReference>
<comment type="domain">
    <text evidence="14">The J domain is necessary and sufficient to stimulate DnaK ATPase activity. Zinc center 1 plays an important role in the autonomous, DnaK-independent chaperone activity of DnaJ. Zinc center 2 is essential for interaction with DnaK and for DnaJ activity.</text>
</comment>
<dbReference type="InterPro" id="IPR018253">
    <property type="entry name" value="DnaJ_domain_CS"/>
</dbReference>
<dbReference type="HAMAP" id="MF_01152">
    <property type="entry name" value="DnaJ"/>
    <property type="match status" value="1"/>
</dbReference>
<evidence type="ECO:0000256" key="4">
    <source>
        <dbReference type="ARBA" id="ARBA00022705"/>
    </source>
</evidence>
<dbReference type="InterPro" id="IPR036410">
    <property type="entry name" value="HSP_DnaJ_Cys-rich_dom_sf"/>
</dbReference>
<keyword evidence="7 14" id="KW-0863">Zinc-finger</keyword>
<keyword evidence="10 14" id="KW-0143">Chaperone</keyword>
<dbReference type="GO" id="GO:0005737">
    <property type="term" value="C:cytoplasm"/>
    <property type="evidence" value="ECO:0007669"/>
    <property type="project" value="UniProtKB-SubCell"/>
</dbReference>
<feature type="binding site" evidence="14">
    <location>
        <position position="165"/>
    </location>
    <ligand>
        <name>Zn(2+)</name>
        <dbReference type="ChEBI" id="CHEBI:29105"/>
        <label>2</label>
    </ligand>
</feature>
<evidence type="ECO:0000256" key="11">
    <source>
        <dbReference type="ARBA" id="ARBA00053423"/>
    </source>
</evidence>
<evidence type="ECO:0000256" key="14">
    <source>
        <dbReference type="HAMAP-Rule" id="MF_01152"/>
    </source>
</evidence>
<dbReference type="Pfam" id="PF00226">
    <property type="entry name" value="DnaJ"/>
    <property type="match status" value="1"/>
</dbReference>
<evidence type="ECO:0000313" key="18">
    <source>
        <dbReference type="EMBL" id="TPD59804.1"/>
    </source>
</evidence>
<evidence type="ECO:0000256" key="9">
    <source>
        <dbReference type="ARBA" id="ARBA00023016"/>
    </source>
</evidence>
<feature type="binding site" evidence="14">
    <location>
        <position position="148"/>
    </location>
    <ligand>
        <name>Zn(2+)</name>
        <dbReference type="ChEBI" id="CHEBI:29105"/>
        <label>1</label>
    </ligand>
</feature>
<reference evidence="19" key="1">
    <citation type="submission" date="2019-06" db="EMBL/GenBank/DDBJ databases">
        <title>The complete genome of Emcibacter congregatus ZYLT.</title>
        <authorList>
            <person name="Zhao Z."/>
        </authorList>
    </citation>
    <scope>NUCLEOTIDE SEQUENCE [LARGE SCALE GENOMIC DNA]</scope>
    <source>
        <strain evidence="19">MCCC 1A06723</strain>
    </source>
</reference>
<evidence type="ECO:0000256" key="1">
    <source>
        <dbReference type="ARBA" id="ARBA00004496"/>
    </source>
</evidence>
<feature type="binding site" evidence="14">
    <location>
        <position position="168"/>
    </location>
    <ligand>
        <name>Zn(2+)</name>
        <dbReference type="ChEBI" id="CHEBI:29105"/>
        <label>2</label>
    </ligand>
</feature>
<sequence>MAKACFYEILEVERSASSADLKKAYRKKAMQFHPDRNPGNTDAEAKFKEVNEAYDILKDDQKRAAYDQFGHAAFENGGGPGGGGQGFGGFDSAFSDIFEDLFGMAGGRGRRSRANQRGADLRYNLTVTLEDAFSGKEEKITIPRAVPCDACGETGAKEGSSPEVCATCNGIGKVRTQQGFFMVERTCPTCNGKGQVITDPCDKCHGAGQVEETKTLSVKIPSGVEDGTRIRLAGEGERGRRGAPPGDLYIFINIEYHPIFQREGSTIFCEIPIAMTTATLGGEIDVPTVGGEKATLKISAGTQTGKQYRLRGKGMPVLQSSQVGDMVIQARVETPVNLTKKQKQLLRAFADECGDEVSPESSGFFNKVKDLWNDLTE</sequence>
<dbReference type="CDD" id="cd10747">
    <property type="entry name" value="DnaJ_C"/>
    <property type="match status" value="1"/>
</dbReference>
<feature type="binding site" evidence="14">
    <location>
        <position position="201"/>
    </location>
    <ligand>
        <name>Zn(2+)</name>
        <dbReference type="ChEBI" id="CHEBI:29105"/>
        <label>1</label>
    </ligand>
</feature>
<dbReference type="GO" id="GO:0006260">
    <property type="term" value="P:DNA replication"/>
    <property type="evidence" value="ECO:0007669"/>
    <property type="project" value="UniProtKB-KW"/>
</dbReference>
<feature type="binding site" evidence="14">
    <location>
        <position position="204"/>
    </location>
    <ligand>
        <name>Zn(2+)</name>
        <dbReference type="ChEBI" id="CHEBI:29105"/>
        <label>1</label>
    </ligand>
</feature>
<accession>A0A501PIP3</accession>
<comment type="caution">
    <text evidence="14">Lacks conserved residue(s) required for the propagation of feature annotation.</text>
</comment>
<name>A0A501PIP3_9PROT</name>
<dbReference type="FunFam" id="1.10.287.110:FF:000034">
    <property type="entry name" value="Chaperone protein DnaJ"/>
    <property type="match status" value="1"/>
</dbReference>
<evidence type="ECO:0000256" key="12">
    <source>
        <dbReference type="ARBA" id="ARBA00061004"/>
    </source>
</evidence>
<evidence type="ECO:0000256" key="15">
    <source>
        <dbReference type="PROSITE-ProRule" id="PRU00546"/>
    </source>
</evidence>
<evidence type="ECO:0000256" key="8">
    <source>
        <dbReference type="ARBA" id="ARBA00022833"/>
    </source>
</evidence>
<dbReference type="PROSITE" id="PS50076">
    <property type="entry name" value="DNAJ_2"/>
    <property type="match status" value="1"/>
</dbReference>
<keyword evidence="8 14" id="KW-0862">Zinc</keyword>
<dbReference type="Proteomes" id="UP000319148">
    <property type="component" value="Unassembled WGS sequence"/>
</dbReference>
<evidence type="ECO:0000256" key="6">
    <source>
        <dbReference type="ARBA" id="ARBA00022737"/>
    </source>
</evidence>
<dbReference type="Gene3D" id="2.10.230.10">
    <property type="entry name" value="Heat shock protein DnaJ, cysteine-rich domain"/>
    <property type="match status" value="1"/>
</dbReference>
<feature type="zinc finger region" description="CR-type" evidence="15">
    <location>
        <begin position="135"/>
        <end position="213"/>
    </location>
</feature>
<dbReference type="Gene3D" id="1.10.287.110">
    <property type="entry name" value="DnaJ domain"/>
    <property type="match status" value="1"/>
</dbReference>
<comment type="similarity">
    <text evidence="12 14">Belongs to the DnaJ family.</text>
</comment>
<organism evidence="18 19">
    <name type="scientific">Emcibacter nanhaiensis</name>
    <dbReference type="NCBI Taxonomy" id="1505037"/>
    <lineage>
        <taxon>Bacteria</taxon>
        <taxon>Pseudomonadati</taxon>
        <taxon>Pseudomonadota</taxon>
        <taxon>Alphaproteobacteria</taxon>
        <taxon>Emcibacterales</taxon>
        <taxon>Emcibacteraceae</taxon>
        <taxon>Emcibacter</taxon>
    </lineage>
</organism>
<proteinExistence type="inferred from homology"/>
<dbReference type="GO" id="GO:0031072">
    <property type="term" value="F:heat shock protein binding"/>
    <property type="evidence" value="ECO:0007669"/>
    <property type="project" value="InterPro"/>
</dbReference>
<protein>
    <recommendedName>
        <fullName evidence="13 14">Chaperone protein DnaJ</fullName>
    </recommendedName>
</protein>
<dbReference type="InterPro" id="IPR008971">
    <property type="entry name" value="HSP40/DnaJ_pept-bd"/>
</dbReference>
<evidence type="ECO:0000256" key="5">
    <source>
        <dbReference type="ARBA" id="ARBA00022723"/>
    </source>
</evidence>
<dbReference type="CDD" id="cd06257">
    <property type="entry name" value="DnaJ"/>
    <property type="match status" value="1"/>
</dbReference>
<dbReference type="Pfam" id="PF00684">
    <property type="entry name" value="DnaJ_CXXCXGXG"/>
    <property type="match status" value="1"/>
</dbReference>
<evidence type="ECO:0000259" key="17">
    <source>
        <dbReference type="PROSITE" id="PS51188"/>
    </source>
</evidence>
<dbReference type="GO" id="GO:0008270">
    <property type="term" value="F:zinc ion binding"/>
    <property type="evidence" value="ECO:0007669"/>
    <property type="project" value="UniProtKB-UniRule"/>
</dbReference>
<dbReference type="AlphaFoldDB" id="A0A501PIP3"/>
<comment type="subunit">
    <text evidence="2 14">Homodimer.</text>
</comment>
<dbReference type="GO" id="GO:0005524">
    <property type="term" value="F:ATP binding"/>
    <property type="evidence" value="ECO:0007669"/>
    <property type="project" value="InterPro"/>
</dbReference>
<dbReference type="Gene3D" id="2.60.260.20">
    <property type="entry name" value="Urease metallochaperone UreE, N-terminal domain"/>
    <property type="match status" value="2"/>
</dbReference>
<dbReference type="FunFam" id="2.60.260.20:FF:000004">
    <property type="entry name" value="Molecular chaperone DnaJ"/>
    <property type="match status" value="1"/>
</dbReference>
<dbReference type="SUPFAM" id="SSF57938">
    <property type="entry name" value="DnaJ/Hsp40 cysteine-rich domain"/>
    <property type="match status" value="1"/>
</dbReference>
<comment type="caution">
    <text evidence="18">The sequence shown here is derived from an EMBL/GenBank/DDBJ whole genome shotgun (WGS) entry which is preliminary data.</text>
</comment>
<evidence type="ECO:0000256" key="7">
    <source>
        <dbReference type="ARBA" id="ARBA00022771"/>
    </source>
</evidence>
<evidence type="ECO:0000259" key="16">
    <source>
        <dbReference type="PROSITE" id="PS50076"/>
    </source>
</evidence>
<dbReference type="PROSITE" id="PS00636">
    <property type="entry name" value="DNAJ_1"/>
    <property type="match status" value="1"/>
</dbReference>
<dbReference type="PRINTS" id="PR00625">
    <property type="entry name" value="JDOMAIN"/>
</dbReference>
<comment type="function">
    <text evidence="11 14">Participates actively in the response to hyperosmotic and heat shock by preventing the aggregation of stress-denatured proteins and by disaggregating proteins, also in an autonomous, DnaK-independent fashion. Unfolded proteins bind initially to DnaJ; upon interaction with the DnaJ-bound protein, DnaK hydrolyzes its bound ATP, resulting in the formation of a stable complex. GrpE releases ADP from DnaK; ATP binding to DnaK triggers the release of the substrate protein, thus completing the reaction cycle. Several rounds of ATP-dependent interactions between DnaJ, DnaK and GrpE are required for fully efficient folding. Also involved, together with DnaK and GrpE, in the DNA replication of plasmids through activation of initiation proteins.</text>
</comment>
<dbReference type="InterPro" id="IPR001623">
    <property type="entry name" value="DnaJ_domain"/>
</dbReference>
<dbReference type="GO" id="GO:0051082">
    <property type="term" value="F:unfolded protein binding"/>
    <property type="evidence" value="ECO:0007669"/>
    <property type="project" value="UniProtKB-UniRule"/>
</dbReference>
<keyword evidence="3 14" id="KW-0963">Cytoplasm</keyword>
<feature type="domain" description="CR-type" evidence="17">
    <location>
        <begin position="135"/>
        <end position="213"/>
    </location>
</feature>
<feature type="binding site" evidence="14">
    <location>
        <position position="187"/>
    </location>
    <ligand>
        <name>Zn(2+)</name>
        <dbReference type="ChEBI" id="CHEBI:29105"/>
        <label>2</label>
    </ligand>
</feature>
<dbReference type="NCBIfam" id="TIGR02349">
    <property type="entry name" value="DnaJ_bact"/>
    <property type="match status" value="1"/>
</dbReference>
<dbReference type="SUPFAM" id="SSF49493">
    <property type="entry name" value="HSP40/DnaJ peptide-binding domain"/>
    <property type="match status" value="2"/>
</dbReference>
<keyword evidence="9 14" id="KW-0346">Stress response</keyword>
<keyword evidence="6 14" id="KW-0677">Repeat</keyword>
<comment type="subcellular location">
    <subcellularLocation>
        <location evidence="1 14">Cytoplasm</location>
    </subcellularLocation>
</comment>
<comment type="cofactor">
    <cofactor evidence="14">
        <name>Zn(2+)</name>
        <dbReference type="ChEBI" id="CHEBI:29105"/>
    </cofactor>
    <text evidence="14">Binds 2 Zn(2+) ions per monomer.</text>
</comment>
<dbReference type="PROSITE" id="PS51188">
    <property type="entry name" value="ZF_CR"/>
    <property type="match status" value="1"/>
</dbReference>
<dbReference type="InterPro" id="IPR002939">
    <property type="entry name" value="DnaJ_C"/>
</dbReference>
<dbReference type="InterPro" id="IPR012724">
    <property type="entry name" value="DnaJ"/>
</dbReference>
<evidence type="ECO:0000256" key="3">
    <source>
        <dbReference type="ARBA" id="ARBA00022490"/>
    </source>
</evidence>
<keyword evidence="5 14" id="KW-0479">Metal-binding</keyword>
<evidence type="ECO:0000256" key="13">
    <source>
        <dbReference type="ARBA" id="ARBA00067609"/>
    </source>
</evidence>
<dbReference type="GO" id="GO:0009408">
    <property type="term" value="P:response to heat"/>
    <property type="evidence" value="ECO:0007669"/>
    <property type="project" value="InterPro"/>
</dbReference>
<dbReference type="NCBIfam" id="NF008035">
    <property type="entry name" value="PRK10767.1"/>
    <property type="match status" value="1"/>
</dbReference>
<dbReference type="SUPFAM" id="SSF46565">
    <property type="entry name" value="Chaperone J-domain"/>
    <property type="match status" value="1"/>
</dbReference>
<dbReference type="EMBL" id="VFIY01000010">
    <property type="protein sequence ID" value="TPD59804.1"/>
    <property type="molecule type" value="Genomic_DNA"/>
</dbReference>
<dbReference type="PANTHER" id="PTHR43096">
    <property type="entry name" value="DNAJ HOMOLOG 1, MITOCHONDRIAL-RELATED"/>
    <property type="match status" value="1"/>
</dbReference>
<feature type="binding site" evidence="14">
    <location>
        <position position="190"/>
    </location>
    <ligand>
        <name>Zn(2+)</name>
        <dbReference type="ChEBI" id="CHEBI:29105"/>
        <label>2</label>
    </ligand>
</feature>
<keyword evidence="4 14" id="KW-0235">DNA replication</keyword>
<dbReference type="InterPro" id="IPR001305">
    <property type="entry name" value="HSP_DnaJ_Cys-rich_dom"/>
</dbReference>